<organism evidence="3 4">
    <name type="scientific">Pandoraea apista</name>
    <dbReference type="NCBI Taxonomy" id="93218"/>
    <lineage>
        <taxon>Bacteria</taxon>
        <taxon>Pseudomonadati</taxon>
        <taxon>Pseudomonadota</taxon>
        <taxon>Betaproteobacteria</taxon>
        <taxon>Burkholderiales</taxon>
        <taxon>Burkholderiaceae</taxon>
        <taxon>Pandoraea</taxon>
    </lineage>
</organism>
<dbReference type="Proteomes" id="UP000364291">
    <property type="component" value="Unassembled WGS sequence"/>
</dbReference>
<feature type="chain" id="PRO_5025425692" evidence="2">
    <location>
        <begin position="23"/>
        <end position="143"/>
    </location>
</feature>
<reference evidence="3 4" key="1">
    <citation type="submission" date="2019-08" db="EMBL/GenBank/DDBJ databases">
        <authorList>
            <person name="Peeters C."/>
        </authorList>
    </citation>
    <scope>NUCLEOTIDE SEQUENCE [LARGE SCALE GENOMIC DNA]</scope>
    <source>
        <strain evidence="3 4">LMG 18089</strain>
    </source>
</reference>
<dbReference type="AlphaFoldDB" id="A0A5E5P433"/>
<dbReference type="EMBL" id="CABPSX010000003">
    <property type="protein sequence ID" value="VVG71207.1"/>
    <property type="molecule type" value="Genomic_DNA"/>
</dbReference>
<accession>A0A5E5P433</accession>
<protein>
    <submittedName>
        <fullName evidence="3">Uncharacterized protein</fullName>
    </submittedName>
</protein>
<evidence type="ECO:0000313" key="3">
    <source>
        <dbReference type="EMBL" id="VVG71207.1"/>
    </source>
</evidence>
<feature type="region of interest" description="Disordered" evidence="1">
    <location>
        <begin position="124"/>
        <end position="143"/>
    </location>
</feature>
<proteinExistence type="predicted"/>
<keyword evidence="2" id="KW-0732">Signal</keyword>
<sequence length="143" mass="15703">MFRISALSIPLCVVSLAGGALAVEQPEKHAGPAVMVHFDYYRTDDATLRSLEQRLGKAIKKAQVGELSESELHLDGNDGYLYMYGPDPDRLYDVARPILRAYRLTANAEITKWHGTAKETFLLPPGKTPHPVGAGGRTPNRSE</sequence>
<evidence type="ECO:0000256" key="1">
    <source>
        <dbReference type="SAM" id="MobiDB-lite"/>
    </source>
</evidence>
<feature type="signal peptide" evidence="2">
    <location>
        <begin position="1"/>
        <end position="22"/>
    </location>
</feature>
<evidence type="ECO:0000313" key="4">
    <source>
        <dbReference type="Proteomes" id="UP000364291"/>
    </source>
</evidence>
<evidence type="ECO:0000256" key="2">
    <source>
        <dbReference type="SAM" id="SignalP"/>
    </source>
</evidence>
<gene>
    <name evidence="3" type="ORF">PAP18089_02181</name>
</gene>
<name>A0A5E5P433_9BURK</name>